<protein>
    <submittedName>
        <fullName evidence="5">Spermine synthase</fullName>
    </submittedName>
</protein>
<evidence type="ECO:0000256" key="2">
    <source>
        <dbReference type="ARBA" id="ARBA00022679"/>
    </source>
</evidence>
<comment type="similarity">
    <text evidence="1">Belongs to the spermidine/spermine synthase family.</text>
</comment>
<dbReference type="SUPFAM" id="SSF53335">
    <property type="entry name" value="S-adenosyl-L-methionine-dependent methyltransferases"/>
    <property type="match status" value="1"/>
</dbReference>
<comment type="caution">
    <text evidence="3">Lacks conserved residue(s) required for the propagation of feature annotation.</text>
</comment>
<proteinExistence type="inferred from homology"/>
<dbReference type="InterPro" id="IPR030374">
    <property type="entry name" value="PABS"/>
</dbReference>
<dbReference type="PANTHER" id="PTHR11558">
    <property type="entry name" value="SPERMIDINE/SPERMINE SYNTHASE"/>
    <property type="match status" value="1"/>
</dbReference>
<sequence length="118" mass="12906">MPPSLVNEAWIHKDNIWRATQEMVLECQRIMDGRESNANGSSDAVIPSCCLKAKASQPELELSRKSISTTQCGQSIAYGKVLVLGGTVQLTQKDECAYQEMIAHLPLCSIEAPKNVNS</sequence>
<keyword evidence="2 3" id="KW-0808">Transferase</keyword>
<dbReference type="Gene3D" id="3.40.50.150">
    <property type="entry name" value="Vaccinia Virus protein VP39"/>
    <property type="match status" value="1"/>
</dbReference>
<dbReference type="GO" id="GO:0005829">
    <property type="term" value="C:cytosol"/>
    <property type="evidence" value="ECO:0007669"/>
    <property type="project" value="TreeGrafter"/>
</dbReference>
<dbReference type="EMBL" id="JACGWK010000014">
    <property type="protein sequence ID" value="KAL0318018.1"/>
    <property type="molecule type" value="Genomic_DNA"/>
</dbReference>
<dbReference type="InterPro" id="IPR001045">
    <property type="entry name" value="Spermi_synthase"/>
</dbReference>
<keyword evidence="3" id="KW-0620">Polyamine biosynthesis</keyword>
<dbReference type="InterPro" id="IPR029063">
    <property type="entry name" value="SAM-dependent_MTases_sf"/>
</dbReference>
<dbReference type="GO" id="GO:0004766">
    <property type="term" value="F:spermidine synthase activity"/>
    <property type="evidence" value="ECO:0007669"/>
    <property type="project" value="TreeGrafter"/>
</dbReference>
<name>A0AAW2LGE9_9LAMI</name>
<evidence type="ECO:0000259" key="4">
    <source>
        <dbReference type="PROSITE" id="PS51006"/>
    </source>
</evidence>
<accession>A0AAW2LGE9</accession>
<feature type="domain" description="PABS" evidence="4">
    <location>
        <begin position="74"/>
        <end position="118"/>
    </location>
</feature>
<gene>
    <name evidence="5" type="ORF">Sangu_2216100</name>
</gene>
<reference evidence="5" key="2">
    <citation type="journal article" date="2024" name="Plant">
        <title>Genomic evolution and insights into agronomic trait innovations of Sesamum species.</title>
        <authorList>
            <person name="Miao H."/>
            <person name="Wang L."/>
            <person name="Qu L."/>
            <person name="Liu H."/>
            <person name="Sun Y."/>
            <person name="Le M."/>
            <person name="Wang Q."/>
            <person name="Wei S."/>
            <person name="Zheng Y."/>
            <person name="Lin W."/>
            <person name="Duan Y."/>
            <person name="Cao H."/>
            <person name="Xiong S."/>
            <person name="Wang X."/>
            <person name="Wei L."/>
            <person name="Li C."/>
            <person name="Ma Q."/>
            <person name="Ju M."/>
            <person name="Zhao R."/>
            <person name="Li G."/>
            <person name="Mu C."/>
            <person name="Tian Q."/>
            <person name="Mei H."/>
            <person name="Zhang T."/>
            <person name="Gao T."/>
            <person name="Zhang H."/>
        </authorList>
    </citation>
    <scope>NUCLEOTIDE SEQUENCE</scope>
    <source>
        <strain evidence="5">G01</strain>
    </source>
</reference>
<dbReference type="AlphaFoldDB" id="A0AAW2LGE9"/>
<evidence type="ECO:0000256" key="1">
    <source>
        <dbReference type="ARBA" id="ARBA00007867"/>
    </source>
</evidence>
<reference evidence="5" key="1">
    <citation type="submission" date="2020-06" db="EMBL/GenBank/DDBJ databases">
        <authorList>
            <person name="Li T."/>
            <person name="Hu X."/>
            <person name="Zhang T."/>
            <person name="Song X."/>
            <person name="Zhang H."/>
            <person name="Dai N."/>
            <person name="Sheng W."/>
            <person name="Hou X."/>
            <person name="Wei L."/>
        </authorList>
    </citation>
    <scope>NUCLEOTIDE SEQUENCE</scope>
    <source>
        <strain evidence="5">G01</strain>
        <tissue evidence="5">Leaf</tissue>
    </source>
</reference>
<dbReference type="PROSITE" id="PS51006">
    <property type="entry name" value="PABS_2"/>
    <property type="match status" value="1"/>
</dbReference>
<comment type="caution">
    <text evidence="5">The sequence shown here is derived from an EMBL/GenBank/DDBJ whole genome shotgun (WGS) entry which is preliminary data.</text>
</comment>
<dbReference type="PANTHER" id="PTHR11558:SF25">
    <property type="entry name" value="SPERMINE SYNTHASE"/>
    <property type="match status" value="1"/>
</dbReference>
<evidence type="ECO:0000313" key="5">
    <source>
        <dbReference type="EMBL" id="KAL0318018.1"/>
    </source>
</evidence>
<evidence type="ECO:0000256" key="3">
    <source>
        <dbReference type="PROSITE-ProRule" id="PRU00354"/>
    </source>
</evidence>
<dbReference type="GO" id="GO:0008295">
    <property type="term" value="P:spermidine biosynthetic process"/>
    <property type="evidence" value="ECO:0007669"/>
    <property type="project" value="TreeGrafter"/>
</dbReference>
<organism evidence="5">
    <name type="scientific">Sesamum angustifolium</name>
    <dbReference type="NCBI Taxonomy" id="2727405"/>
    <lineage>
        <taxon>Eukaryota</taxon>
        <taxon>Viridiplantae</taxon>
        <taxon>Streptophyta</taxon>
        <taxon>Embryophyta</taxon>
        <taxon>Tracheophyta</taxon>
        <taxon>Spermatophyta</taxon>
        <taxon>Magnoliopsida</taxon>
        <taxon>eudicotyledons</taxon>
        <taxon>Gunneridae</taxon>
        <taxon>Pentapetalae</taxon>
        <taxon>asterids</taxon>
        <taxon>lamiids</taxon>
        <taxon>Lamiales</taxon>
        <taxon>Pedaliaceae</taxon>
        <taxon>Sesamum</taxon>
    </lineage>
</organism>